<gene>
    <name evidence="1" type="ORF">GMARGA_LOCUS24600</name>
</gene>
<proteinExistence type="predicted"/>
<dbReference type="EMBL" id="CAJVQB010026115">
    <property type="protein sequence ID" value="CAG8807883.1"/>
    <property type="molecule type" value="Genomic_DNA"/>
</dbReference>
<organism evidence="1 2">
    <name type="scientific">Gigaspora margarita</name>
    <dbReference type="NCBI Taxonomy" id="4874"/>
    <lineage>
        <taxon>Eukaryota</taxon>
        <taxon>Fungi</taxon>
        <taxon>Fungi incertae sedis</taxon>
        <taxon>Mucoromycota</taxon>
        <taxon>Glomeromycotina</taxon>
        <taxon>Glomeromycetes</taxon>
        <taxon>Diversisporales</taxon>
        <taxon>Gigasporaceae</taxon>
        <taxon>Gigaspora</taxon>
    </lineage>
</organism>
<sequence length="48" mass="5716">MINNSWYKEIEKEIMMKEFKKTIKEAPTRKTTGLQAVLNEMIKRTGKK</sequence>
<keyword evidence="2" id="KW-1185">Reference proteome</keyword>
<evidence type="ECO:0000313" key="2">
    <source>
        <dbReference type="Proteomes" id="UP000789901"/>
    </source>
</evidence>
<reference evidence="1 2" key="1">
    <citation type="submission" date="2021-06" db="EMBL/GenBank/DDBJ databases">
        <authorList>
            <person name="Kallberg Y."/>
            <person name="Tangrot J."/>
            <person name="Rosling A."/>
        </authorList>
    </citation>
    <scope>NUCLEOTIDE SEQUENCE [LARGE SCALE GENOMIC DNA]</scope>
    <source>
        <strain evidence="1 2">120-4 pot B 10/14</strain>
    </source>
</reference>
<feature type="non-terminal residue" evidence="1">
    <location>
        <position position="48"/>
    </location>
</feature>
<protein>
    <submittedName>
        <fullName evidence="1">28880_t:CDS:1</fullName>
    </submittedName>
</protein>
<evidence type="ECO:0000313" key="1">
    <source>
        <dbReference type="EMBL" id="CAG8807883.1"/>
    </source>
</evidence>
<name>A0ABN7VZS7_GIGMA</name>
<accession>A0ABN7VZS7</accession>
<dbReference type="Proteomes" id="UP000789901">
    <property type="component" value="Unassembled WGS sequence"/>
</dbReference>
<comment type="caution">
    <text evidence="1">The sequence shown here is derived from an EMBL/GenBank/DDBJ whole genome shotgun (WGS) entry which is preliminary data.</text>
</comment>